<feature type="transmembrane region" description="Helical" evidence="1">
    <location>
        <begin position="203"/>
        <end position="221"/>
    </location>
</feature>
<comment type="caution">
    <text evidence="2">The sequence shown here is derived from an EMBL/GenBank/DDBJ whole genome shotgun (WGS) entry which is preliminary data.</text>
</comment>
<gene>
    <name evidence="2" type="ORF">M5G17_24630</name>
</gene>
<reference evidence="2 3" key="1">
    <citation type="submission" date="2022-05" db="EMBL/GenBank/DDBJ databases">
        <title>Novel Pseudomonas spp. Isolated from a Rainbow Trout Aquaculture Facility.</title>
        <authorList>
            <person name="Testerman T."/>
            <person name="Graf J."/>
        </authorList>
    </citation>
    <scope>NUCLEOTIDE SEQUENCE [LARGE SCALE GENOMIC DNA]</scope>
    <source>
        <strain evidence="2 3">ID1025</strain>
    </source>
</reference>
<protein>
    <submittedName>
        <fullName evidence="2">Uncharacterized protein</fullName>
    </submittedName>
</protein>
<keyword evidence="3" id="KW-1185">Reference proteome</keyword>
<dbReference type="Proteomes" id="UP001148184">
    <property type="component" value="Unassembled WGS sequence"/>
</dbReference>
<sequence>MAVREPTDKDLQQSLWLSWVIVGLAIVIPIMALSIPFPRFDGLDRAGWFSRSGSVTTVFAILAEVILIRAKLSITPLGFGWEGLQEQRDKFIPKFEGPELLILILTVFGTLVWGYGDLLYKWSITFVAAVGPVVEGHELEKLKISATTVVWVCSVVSAITWAKSAAANVPAKLPGSQLIFQNEDGSQTDLIATAKLQGKWNKIAALFASIAALAQAISVFLN</sequence>
<organism evidence="2 3">
    <name type="scientific">Pseudomonas rubra</name>
    <dbReference type="NCBI Taxonomy" id="2942627"/>
    <lineage>
        <taxon>Bacteria</taxon>
        <taxon>Pseudomonadati</taxon>
        <taxon>Pseudomonadota</taxon>
        <taxon>Gammaproteobacteria</taxon>
        <taxon>Pseudomonadales</taxon>
        <taxon>Pseudomonadaceae</taxon>
        <taxon>Pseudomonas</taxon>
    </lineage>
</organism>
<keyword evidence="1" id="KW-0472">Membrane</keyword>
<evidence type="ECO:0000313" key="2">
    <source>
        <dbReference type="EMBL" id="MDD1016858.1"/>
    </source>
</evidence>
<feature type="transmembrane region" description="Helical" evidence="1">
    <location>
        <begin position="58"/>
        <end position="80"/>
    </location>
</feature>
<feature type="transmembrane region" description="Helical" evidence="1">
    <location>
        <begin position="16"/>
        <end position="37"/>
    </location>
</feature>
<evidence type="ECO:0000313" key="3">
    <source>
        <dbReference type="Proteomes" id="UP001148184"/>
    </source>
</evidence>
<keyword evidence="1" id="KW-0812">Transmembrane</keyword>
<dbReference type="RefSeq" id="WP_273895474.1">
    <property type="nucleotide sequence ID" value="NZ_JAMDGP010000071.1"/>
</dbReference>
<name>A0ABT5PEW6_9PSED</name>
<evidence type="ECO:0000256" key="1">
    <source>
        <dbReference type="SAM" id="Phobius"/>
    </source>
</evidence>
<dbReference type="EMBL" id="JAMDGZ010000066">
    <property type="protein sequence ID" value="MDD1016858.1"/>
    <property type="molecule type" value="Genomic_DNA"/>
</dbReference>
<accession>A0ABT5PEW6</accession>
<keyword evidence="1" id="KW-1133">Transmembrane helix</keyword>
<feature type="transmembrane region" description="Helical" evidence="1">
    <location>
        <begin position="100"/>
        <end position="120"/>
    </location>
</feature>
<proteinExistence type="predicted"/>